<keyword evidence="2" id="KW-1185">Reference proteome</keyword>
<dbReference type="Proteomes" id="UP000504610">
    <property type="component" value="Chromosome 3"/>
</dbReference>
<proteinExistence type="predicted"/>
<dbReference type="KEGG" id="rsz:108847550"/>
<feature type="compositionally biased region" description="Acidic residues" evidence="1">
    <location>
        <begin position="337"/>
        <end position="348"/>
    </location>
</feature>
<feature type="compositionally biased region" description="Basic residues" evidence="1">
    <location>
        <begin position="322"/>
        <end position="332"/>
    </location>
</feature>
<evidence type="ECO:0000313" key="3">
    <source>
        <dbReference type="RefSeq" id="XP_018476317.1"/>
    </source>
</evidence>
<dbReference type="PANTHER" id="PTHR36740:SF1">
    <property type="entry name" value="PRC-BARREL DOMAIN-CONTAINING PROTEIN"/>
    <property type="match status" value="1"/>
</dbReference>
<dbReference type="GeneID" id="108847550"/>
<feature type="region of interest" description="Disordered" evidence="1">
    <location>
        <begin position="307"/>
        <end position="348"/>
    </location>
</feature>
<organism evidence="2 3">
    <name type="scientific">Raphanus sativus</name>
    <name type="common">Radish</name>
    <name type="synonym">Raphanus raphanistrum var. sativus</name>
    <dbReference type="NCBI Taxonomy" id="3726"/>
    <lineage>
        <taxon>Eukaryota</taxon>
        <taxon>Viridiplantae</taxon>
        <taxon>Streptophyta</taxon>
        <taxon>Embryophyta</taxon>
        <taxon>Tracheophyta</taxon>
        <taxon>Spermatophyta</taxon>
        <taxon>Magnoliopsida</taxon>
        <taxon>eudicotyledons</taxon>
        <taxon>Gunneridae</taxon>
        <taxon>Pentapetalae</taxon>
        <taxon>rosids</taxon>
        <taxon>malvids</taxon>
        <taxon>Brassicales</taxon>
        <taxon>Brassicaceae</taxon>
        <taxon>Brassiceae</taxon>
        <taxon>Raphanus</taxon>
    </lineage>
</organism>
<gene>
    <name evidence="3" type="primary">LOC108847550</name>
</gene>
<protein>
    <submittedName>
        <fullName evidence="3">Uncharacterized protein LOC108847550</fullName>
    </submittedName>
</protein>
<accession>A0A6J0MV37</accession>
<evidence type="ECO:0000313" key="2">
    <source>
        <dbReference type="Proteomes" id="UP000504610"/>
    </source>
</evidence>
<name>A0A6J0MV37_RAPSA</name>
<reference evidence="2" key="1">
    <citation type="journal article" date="2019" name="Database">
        <title>The radish genome database (RadishGD): an integrated information resource for radish genomics.</title>
        <authorList>
            <person name="Yu H.J."/>
            <person name="Baek S."/>
            <person name="Lee Y.J."/>
            <person name="Cho A."/>
            <person name="Mun J.H."/>
        </authorList>
    </citation>
    <scope>NUCLEOTIDE SEQUENCE [LARGE SCALE GENOMIC DNA]</scope>
    <source>
        <strain evidence="2">cv. WK10039</strain>
    </source>
</reference>
<dbReference type="OrthoDB" id="539916at2759"/>
<evidence type="ECO:0000256" key="1">
    <source>
        <dbReference type="SAM" id="MobiDB-lite"/>
    </source>
</evidence>
<dbReference type="RefSeq" id="XP_018476317.1">
    <property type="nucleotide sequence ID" value="XM_018620815.2"/>
</dbReference>
<dbReference type="PANTHER" id="PTHR36740">
    <property type="entry name" value="PRC DOMAIN-CONTAINING PROTEIN"/>
    <property type="match status" value="1"/>
</dbReference>
<dbReference type="InterPro" id="IPR011033">
    <property type="entry name" value="PRC_barrel-like_sf"/>
</dbReference>
<dbReference type="SUPFAM" id="SSF50346">
    <property type="entry name" value="PRC-barrel domain"/>
    <property type="match status" value="2"/>
</dbReference>
<reference evidence="3" key="2">
    <citation type="submission" date="2025-08" db="UniProtKB">
        <authorList>
            <consortium name="RefSeq"/>
        </authorList>
    </citation>
    <scope>IDENTIFICATION</scope>
    <source>
        <tissue evidence="3">Leaf</tissue>
    </source>
</reference>
<dbReference type="Gene3D" id="2.30.30.240">
    <property type="entry name" value="PRC-barrel domain"/>
    <property type="match status" value="1"/>
</dbReference>
<sequence>MCNKCSSSFLLSLPALDARPTSYNFRRRVQHSIITSSGRRRSHLSIHEIKTLSSSKQASCSFGVQDSAFLRIFKFKEKSSRKFVTCSSEEEEDVVVDSAHLDFLENESPGDGGLIQQAGQDNLTNIGSKGFKQTLTRSNLLAKQVISIQSALSLGFISQLWVDTSSWLVLVVDVKPSLLSGESERFLLNDITRVGDVVLVKDDAVLDTEFKMVRLETLVGYRVVTPGGRNIGKVRGYSFNINSGAVESLELDSFGVTIIPSSLVSTYRLDVEDVIEVLEDIVVVDESAAFRKQRLTKGLWDAQFGSEYSSDGEELESSSDRRRPRRRSRSSRKNKDLDDDDDEWDMFR</sequence>
<dbReference type="AlphaFoldDB" id="A0A6J0MV37"/>